<sequence length="95" mass="9979">MLSFSNDVDILKYEPVLFGQLHFPGQVLIEGTGGELDGTTFTKTGEDFESAGVLAGGVVYLQDSEGDLDGAYEIVSVDSATELTVSVVRADSDGD</sequence>
<comment type="caution">
    <text evidence="1">The sequence shown here is derived from an EMBL/GenBank/DDBJ whole genome shotgun (WGS) entry which is preliminary data.</text>
</comment>
<accession>X0SS53</accession>
<organism evidence="1">
    <name type="scientific">marine sediment metagenome</name>
    <dbReference type="NCBI Taxonomy" id="412755"/>
    <lineage>
        <taxon>unclassified sequences</taxon>
        <taxon>metagenomes</taxon>
        <taxon>ecological metagenomes</taxon>
    </lineage>
</organism>
<proteinExistence type="predicted"/>
<reference evidence="1" key="1">
    <citation type="journal article" date="2014" name="Front. Microbiol.">
        <title>High frequency of phylogenetically diverse reductive dehalogenase-homologous genes in deep subseafloor sedimentary metagenomes.</title>
        <authorList>
            <person name="Kawai M."/>
            <person name="Futagami T."/>
            <person name="Toyoda A."/>
            <person name="Takaki Y."/>
            <person name="Nishi S."/>
            <person name="Hori S."/>
            <person name="Arai W."/>
            <person name="Tsubouchi T."/>
            <person name="Morono Y."/>
            <person name="Uchiyama I."/>
            <person name="Ito T."/>
            <person name="Fujiyama A."/>
            <person name="Inagaki F."/>
            <person name="Takami H."/>
        </authorList>
    </citation>
    <scope>NUCLEOTIDE SEQUENCE</scope>
    <source>
        <strain evidence="1">Expedition CK06-06</strain>
    </source>
</reference>
<gene>
    <name evidence="1" type="ORF">S01H1_12046</name>
</gene>
<protein>
    <submittedName>
        <fullName evidence="1">Uncharacterized protein</fullName>
    </submittedName>
</protein>
<evidence type="ECO:0000313" key="1">
    <source>
        <dbReference type="EMBL" id="GAF83904.1"/>
    </source>
</evidence>
<feature type="non-terminal residue" evidence="1">
    <location>
        <position position="95"/>
    </location>
</feature>
<name>X0SS53_9ZZZZ</name>
<dbReference type="AlphaFoldDB" id="X0SS53"/>
<dbReference type="EMBL" id="BARS01006160">
    <property type="protein sequence ID" value="GAF83904.1"/>
    <property type="molecule type" value="Genomic_DNA"/>
</dbReference>